<dbReference type="Pfam" id="PF00501">
    <property type="entry name" value="AMP-binding"/>
    <property type="match status" value="1"/>
</dbReference>
<evidence type="ECO:0000313" key="7">
    <source>
        <dbReference type="EMBL" id="NKQ58746.1"/>
    </source>
</evidence>
<keyword evidence="8" id="KW-1185">Reference proteome</keyword>
<dbReference type="SUPFAM" id="SSF56801">
    <property type="entry name" value="Acetyl-CoA synthetase-like"/>
    <property type="match status" value="1"/>
</dbReference>
<gene>
    <name evidence="7" type="ORF">HFP15_38485</name>
</gene>
<evidence type="ECO:0000256" key="3">
    <source>
        <dbReference type="ARBA" id="ARBA00022832"/>
    </source>
</evidence>
<dbReference type="PANTHER" id="PTHR43272">
    <property type="entry name" value="LONG-CHAIN-FATTY-ACID--COA LIGASE"/>
    <property type="match status" value="1"/>
</dbReference>
<dbReference type="EMBL" id="JAAXLS010000065">
    <property type="protein sequence ID" value="NKQ58746.1"/>
    <property type="molecule type" value="Genomic_DNA"/>
</dbReference>
<dbReference type="InterPro" id="IPR000873">
    <property type="entry name" value="AMP-dep_synth/lig_dom"/>
</dbReference>
<dbReference type="InterPro" id="IPR020845">
    <property type="entry name" value="AMP-binding_CS"/>
</dbReference>
<proteinExistence type="inferred from homology"/>
<keyword evidence="3" id="KW-0276">Fatty acid metabolism</keyword>
<accession>A0ABX1JGE3</accession>
<comment type="caution">
    <text evidence="7">The sequence shown here is derived from an EMBL/GenBank/DDBJ whole genome shotgun (WGS) entry which is preliminary data.</text>
</comment>
<sequence>MSAATAAEPQILRGAAIDLNKMPVNAAIQFLDRVDIGGDHEAFRYPRGERWESVSWHEVGEQVRDLAAGLLTLGLKPEQRVGIVSATRYEWIVADLAVMCAAGATTTVYPNTAPEDTAFILGDSDCRIAFVEDEHQLAKIRERRHELPQLATVVAFDPVIADGADVLSIDELAARGAVHRRHNPDIVDRTAKAIRADQLATLIYTSGTTGRPKGVRTLHRAWVFEGEAVRAQRMLDDTDLQYLWLPLSHAFGRALLSAQMTCGFATAVDGQVDKIIDNLAIVRPTFMGAAPRSYEKAYARVSTSVANESRIKQALFASAFGVGDLVAQRRRDGRAIPLHLSVAHRMFDTLVFAKIRARFGGRIRFFISGAAALNDDIAAWFDTAGLAILEGYGMTEDAAGATINRLDDYKLGTVGRPFPGTEVRIAPDGEVQIKGPHVMDGYHNLPDATAAATTADRWLRTGDKGEVVDGYLKITGRIKELFKTSGGKYIAPPAIEARFKALCPYASQFIVFGAERNFVTALITLDPDTISEWAQGAGLAASSYADIATSTQTLAMISRYVDELNAQLNRWETVKKWQILDHDLSVETGELTPSMKVKRSVVETRNQALIDGFYA</sequence>
<evidence type="ECO:0000313" key="8">
    <source>
        <dbReference type="Proteomes" id="UP000715441"/>
    </source>
</evidence>
<comment type="similarity">
    <text evidence="1">Belongs to the ATP-dependent AMP-binding enzyme family.</text>
</comment>
<dbReference type="Proteomes" id="UP000715441">
    <property type="component" value="Unassembled WGS sequence"/>
</dbReference>
<protein>
    <recommendedName>
        <fullName evidence="5">Acyl-CoA synthetase</fullName>
    </recommendedName>
</protein>
<dbReference type="InterPro" id="IPR042099">
    <property type="entry name" value="ANL_N_sf"/>
</dbReference>
<dbReference type="Pfam" id="PF23562">
    <property type="entry name" value="AMP-binding_C_3"/>
    <property type="match status" value="1"/>
</dbReference>
<evidence type="ECO:0000256" key="4">
    <source>
        <dbReference type="ARBA" id="ARBA00023098"/>
    </source>
</evidence>
<evidence type="ECO:0000256" key="5">
    <source>
        <dbReference type="ARBA" id="ARBA00032875"/>
    </source>
</evidence>
<evidence type="ECO:0000256" key="1">
    <source>
        <dbReference type="ARBA" id="ARBA00006432"/>
    </source>
</evidence>
<evidence type="ECO:0000259" key="6">
    <source>
        <dbReference type="Pfam" id="PF00501"/>
    </source>
</evidence>
<keyword evidence="2 7" id="KW-0436">Ligase</keyword>
<dbReference type="Gene3D" id="3.40.50.12780">
    <property type="entry name" value="N-terminal domain of ligase-like"/>
    <property type="match status" value="1"/>
</dbReference>
<dbReference type="CDD" id="cd05907">
    <property type="entry name" value="VL_LC_FACS_like"/>
    <property type="match status" value="1"/>
</dbReference>
<evidence type="ECO:0000256" key="2">
    <source>
        <dbReference type="ARBA" id="ARBA00022598"/>
    </source>
</evidence>
<organism evidence="7 8">
    <name type="scientific">Amycolatopsis acididurans</name>
    <dbReference type="NCBI Taxonomy" id="2724524"/>
    <lineage>
        <taxon>Bacteria</taxon>
        <taxon>Bacillati</taxon>
        <taxon>Actinomycetota</taxon>
        <taxon>Actinomycetes</taxon>
        <taxon>Pseudonocardiales</taxon>
        <taxon>Pseudonocardiaceae</taxon>
        <taxon>Amycolatopsis</taxon>
    </lineage>
</organism>
<dbReference type="RefSeq" id="WP_168522876.1">
    <property type="nucleotide sequence ID" value="NZ_JAAXLS010000065.1"/>
</dbReference>
<dbReference type="GO" id="GO:0016874">
    <property type="term" value="F:ligase activity"/>
    <property type="evidence" value="ECO:0007669"/>
    <property type="project" value="UniProtKB-KW"/>
</dbReference>
<dbReference type="PROSITE" id="PS00455">
    <property type="entry name" value="AMP_BINDING"/>
    <property type="match status" value="1"/>
</dbReference>
<keyword evidence="4" id="KW-0443">Lipid metabolism</keyword>
<name>A0ABX1JGE3_9PSEU</name>
<dbReference type="PANTHER" id="PTHR43272:SF32">
    <property type="entry name" value="AMP-DEPENDENT SYNTHETASE_LIGASE DOMAIN-CONTAINING PROTEIN"/>
    <property type="match status" value="1"/>
</dbReference>
<reference evidence="7 8" key="1">
    <citation type="submission" date="2020-04" db="EMBL/GenBank/DDBJ databases">
        <title>Novel species.</title>
        <authorList>
            <person name="Teo W.F.A."/>
            <person name="Lipun K."/>
            <person name="Srisuk N."/>
            <person name="Duangmal K."/>
        </authorList>
    </citation>
    <scope>NUCLEOTIDE SEQUENCE [LARGE SCALE GENOMIC DNA]</scope>
    <source>
        <strain evidence="7 8">K13G38</strain>
    </source>
</reference>
<feature type="domain" description="AMP-dependent synthetase/ligase" evidence="6">
    <location>
        <begin position="38"/>
        <end position="443"/>
    </location>
</feature>